<dbReference type="AlphaFoldDB" id="A0A1C0TJ61"/>
<proteinExistence type="predicted"/>
<dbReference type="OrthoDB" id="361945at2"/>
<organism evidence="1 2">
    <name type="scientific">Pseudoalteromonas luteoviolacea</name>
    <dbReference type="NCBI Taxonomy" id="43657"/>
    <lineage>
        <taxon>Bacteria</taxon>
        <taxon>Pseudomonadati</taxon>
        <taxon>Pseudomonadota</taxon>
        <taxon>Gammaproteobacteria</taxon>
        <taxon>Alteromonadales</taxon>
        <taxon>Pseudoalteromonadaceae</taxon>
        <taxon>Pseudoalteromonas</taxon>
    </lineage>
</organism>
<dbReference type="Proteomes" id="UP000093366">
    <property type="component" value="Unassembled WGS sequence"/>
</dbReference>
<name>A0A1C0TJ61_9GAMM</name>
<evidence type="ECO:0000313" key="2">
    <source>
        <dbReference type="Proteomes" id="UP000093366"/>
    </source>
</evidence>
<reference evidence="2" key="1">
    <citation type="submission" date="2016-07" db="EMBL/GenBank/DDBJ databases">
        <authorList>
            <person name="Florea S."/>
            <person name="Webb J.S."/>
            <person name="Jaromczyk J."/>
            <person name="Schardl C.L."/>
        </authorList>
    </citation>
    <scope>NUCLEOTIDE SEQUENCE [LARGE SCALE GENOMIC DNA]</scope>
    <source>
        <strain evidence="2">IPB1</strain>
    </source>
</reference>
<dbReference type="EMBL" id="MAUJ01000025">
    <property type="protein sequence ID" value="OCQ17907.1"/>
    <property type="molecule type" value="Genomic_DNA"/>
</dbReference>
<dbReference type="RefSeq" id="WP_065793142.1">
    <property type="nucleotide sequence ID" value="NZ_MAUJ01000025.1"/>
</dbReference>
<comment type="caution">
    <text evidence="1">The sequence shown here is derived from an EMBL/GenBank/DDBJ whole genome shotgun (WGS) entry which is preliminary data.</text>
</comment>
<sequence length="202" mass="23317">MSHTIKDIKQLPTVKQLIHICRSLALLDAILMTDWEYRYFSFNCLWNEDDGEMMASLRDGSGSEYFILISQKGAVGKVFDPSIISDSDSAIKAIPDAFKSFVSEPAFSLENVSYCFWREVQDDTWNVAPNGLNEFPLLKFLTVDAVYYHEWAQEYYEQEIDLEALKSVYNSLELDEDMLQKLNPEIELDDLDEDLEEILGKL</sequence>
<gene>
    <name evidence="1" type="ORF">A7985_25230</name>
</gene>
<evidence type="ECO:0000313" key="1">
    <source>
        <dbReference type="EMBL" id="OCQ17907.1"/>
    </source>
</evidence>
<protein>
    <submittedName>
        <fullName evidence="1">Uncharacterized protein</fullName>
    </submittedName>
</protein>
<accession>A0A1C0TJ61</accession>